<dbReference type="EMBL" id="DVIT01000026">
    <property type="protein sequence ID" value="HIS47285.1"/>
    <property type="molecule type" value="Genomic_DNA"/>
</dbReference>
<evidence type="ECO:0000256" key="2">
    <source>
        <dbReference type="ARBA" id="ARBA00006676"/>
    </source>
</evidence>
<reference evidence="8" key="1">
    <citation type="submission" date="2020-10" db="EMBL/GenBank/DDBJ databases">
        <authorList>
            <person name="Gilroy R."/>
        </authorList>
    </citation>
    <scope>NUCLEOTIDE SEQUENCE</scope>
    <source>
        <strain evidence="8">CHK178-757</strain>
    </source>
</reference>
<dbReference type="NCBIfam" id="TIGR01430">
    <property type="entry name" value="aden_deam"/>
    <property type="match status" value="1"/>
</dbReference>
<dbReference type="GO" id="GO:0046103">
    <property type="term" value="P:inosine biosynthetic process"/>
    <property type="evidence" value="ECO:0007669"/>
    <property type="project" value="TreeGrafter"/>
</dbReference>
<keyword evidence="4" id="KW-0479">Metal-binding</keyword>
<dbReference type="PANTHER" id="PTHR11409">
    <property type="entry name" value="ADENOSINE DEAMINASE"/>
    <property type="match status" value="1"/>
</dbReference>
<dbReference type="EC" id="3.5.4.4" evidence="3"/>
<dbReference type="GO" id="GO:0043103">
    <property type="term" value="P:hypoxanthine salvage"/>
    <property type="evidence" value="ECO:0007669"/>
    <property type="project" value="TreeGrafter"/>
</dbReference>
<name>A0A9D1F466_9FIRM</name>
<gene>
    <name evidence="8" type="primary">add</name>
    <name evidence="8" type="ORF">IAB46_06960</name>
</gene>
<protein>
    <recommendedName>
        <fullName evidence="3">adenosine deaminase</fullName>
        <ecNumber evidence="3">3.5.4.4</ecNumber>
    </recommendedName>
</protein>
<dbReference type="Gene3D" id="3.20.20.140">
    <property type="entry name" value="Metal-dependent hydrolases"/>
    <property type="match status" value="1"/>
</dbReference>
<dbReference type="Proteomes" id="UP000823927">
    <property type="component" value="Unassembled WGS sequence"/>
</dbReference>
<accession>A0A9D1F466</accession>
<organism evidence="8 9">
    <name type="scientific">Candidatus Scybalocola faecigallinarum</name>
    <dbReference type="NCBI Taxonomy" id="2840941"/>
    <lineage>
        <taxon>Bacteria</taxon>
        <taxon>Bacillati</taxon>
        <taxon>Bacillota</taxon>
        <taxon>Clostridia</taxon>
        <taxon>Lachnospirales</taxon>
        <taxon>Lachnospiraceae</taxon>
        <taxon>Lachnospiraceae incertae sedis</taxon>
        <taxon>Candidatus Scybalocola (ex Gilroy et al. 2021)</taxon>
    </lineage>
</organism>
<dbReference type="GO" id="GO:0005829">
    <property type="term" value="C:cytosol"/>
    <property type="evidence" value="ECO:0007669"/>
    <property type="project" value="TreeGrafter"/>
</dbReference>
<keyword evidence="5 8" id="KW-0378">Hydrolase</keyword>
<evidence type="ECO:0000313" key="9">
    <source>
        <dbReference type="Proteomes" id="UP000823927"/>
    </source>
</evidence>
<dbReference type="InterPro" id="IPR006330">
    <property type="entry name" value="Ado/ade_deaminase"/>
</dbReference>
<dbReference type="InterPro" id="IPR032466">
    <property type="entry name" value="Metal_Hydrolase"/>
</dbReference>
<dbReference type="SUPFAM" id="SSF51556">
    <property type="entry name" value="Metallo-dependent hydrolases"/>
    <property type="match status" value="1"/>
</dbReference>
<proteinExistence type="inferred from homology"/>
<dbReference type="Pfam" id="PF00962">
    <property type="entry name" value="A_deaminase"/>
    <property type="match status" value="1"/>
</dbReference>
<feature type="domain" description="Adenosine deaminase" evidence="7">
    <location>
        <begin position="2"/>
        <end position="322"/>
    </location>
</feature>
<evidence type="ECO:0000256" key="1">
    <source>
        <dbReference type="ARBA" id="ARBA00001947"/>
    </source>
</evidence>
<sequence>MIELHIHLEGSIRPQTLLELALEQGAYLPTYDVKALEHYMRVPNQCEDLSEYLKRFDLAFTVLQEKKAIRRAMYELVTDLDRQGILYAEIRMTPQYHTLRGLSQSQVVEAALSGMRRAVEEGRRIRANLILCTVRGADEKDNFATIVETIQHLRRGVAGMDLVGDEVKYPTEMYVEQFKLLNQEGIPFCVHAGEKTGPYSIRLAIKNGALRIGHGLHAIDDPDLVELIRERHIALEICPISNLQTGVVKDMASHPIKRYYDAGVRVVVGTDDMIVCNTTLPKEYRLLAETFGWTKDDFRKMNEYAIDAAFLPSMEKERLRYLLEETYNNG</sequence>
<reference evidence="8" key="2">
    <citation type="journal article" date="2021" name="PeerJ">
        <title>Extensive microbial diversity within the chicken gut microbiome revealed by metagenomics and culture.</title>
        <authorList>
            <person name="Gilroy R."/>
            <person name="Ravi A."/>
            <person name="Getino M."/>
            <person name="Pursley I."/>
            <person name="Horton D.L."/>
            <person name="Alikhan N.F."/>
            <person name="Baker D."/>
            <person name="Gharbi K."/>
            <person name="Hall N."/>
            <person name="Watson M."/>
            <person name="Adriaenssens E.M."/>
            <person name="Foster-Nyarko E."/>
            <person name="Jarju S."/>
            <person name="Secka A."/>
            <person name="Antonio M."/>
            <person name="Oren A."/>
            <person name="Chaudhuri R.R."/>
            <person name="La Ragione R."/>
            <person name="Hildebrand F."/>
            <person name="Pallen M.J."/>
        </authorList>
    </citation>
    <scope>NUCLEOTIDE SEQUENCE</scope>
    <source>
        <strain evidence="8">CHK178-757</strain>
    </source>
</reference>
<dbReference type="AlphaFoldDB" id="A0A9D1F466"/>
<dbReference type="GO" id="GO:0004000">
    <property type="term" value="F:adenosine deaminase activity"/>
    <property type="evidence" value="ECO:0007669"/>
    <property type="project" value="TreeGrafter"/>
</dbReference>
<evidence type="ECO:0000256" key="5">
    <source>
        <dbReference type="ARBA" id="ARBA00022801"/>
    </source>
</evidence>
<comment type="cofactor">
    <cofactor evidence="1">
        <name>Zn(2+)</name>
        <dbReference type="ChEBI" id="CHEBI:29105"/>
    </cofactor>
</comment>
<keyword evidence="6" id="KW-0862">Zinc</keyword>
<evidence type="ECO:0000256" key="6">
    <source>
        <dbReference type="ARBA" id="ARBA00022833"/>
    </source>
</evidence>
<comment type="similarity">
    <text evidence="2">Belongs to the metallo-dependent hydrolases superfamily. Adenosine and AMP deaminases family.</text>
</comment>
<evidence type="ECO:0000256" key="4">
    <source>
        <dbReference type="ARBA" id="ARBA00022723"/>
    </source>
</evidence>
<dbReference type="GO" id="GO:0046872">
    <property type="term" value="F:metal ion binding"/>
    <property type="evidence" value="ECO:0007669"/>
    <property type="project" value="UniProtKB-KW"/>
</dbReference>
<dbReference type="InterPro" id="IPR001365">
    <property type="entry name" value="A_deaminase_dom"/>
</dbReference>
<comment type="caution">
    <text evidence="8">The sequence shown here is derived from an EMBL/GenBank/DDBJ whole genome shotgun (WGS) entry which is preliminary data.</text>
</comment>
<dbReference type="GO" id="GO:0006154">
    <property type="term" value="P:adenosine catabolic process"/>
    <property type="evidence" value="ECO:0007669"/>
    <property type="project" value="TreeGrafter"/>
</dbReference>
<evidence type="ECO:0000313" key="8">
    <source>
        <dbReference type="EMBL" id="HIS47285.1"/>
    </source>
</evidence>
<dbReference type="PANTHER" id="PTHR11409:SF43">
    <property type="entry name" value="ADENOSINE DEAMINASE"/>
    <property type="match status" value="1"/>
</dbReference>
<evidence type="ECO:0000256" key="3">
    <source>
        <dbReference type="ARBA" id="ARBA00012784"/>
    </source>
</evidence>
<evidence type="ECO:0000259" key="7">
    <source>
        <dbReference type="Pfam" id="PF00962"/>
    </source>
</evidence>